<feature type="transmembrane region" description="Helical" evidence="13">
    <location>
        <begin position="151"/>
        <end position="172"/>
    </location>
</feature>
<evidence type="ECO:0000256" key="12">
    <source>
        <dbReference type="SAM" id="MobiDB-lite"/>
    </source>
</evidence>
<feature type="transmembrane region" description="Helical" evidence="13">
    <location>
        <begin position="616"/>
        <end position="638"/>
    </location>
</feature>
<dbReference type="Pfam" id="PF07690">
    <property type="entry name" value="MFS_1"/>
    <property type="match status" value="1"/>
</dbReference>
<feature type="compositionally biased region" description="Polar residues" evidence="12">
    <location>
        <begin position="658"/>
        <end position="668"/>
    </location>
</feature>
<feature type="transmembrane region" description="Helical" evidence="13">
    <location>
        <begin position="552"/>
        <end position="576"/>
    </location>
</feature>
<dbReference type="AlphaFoldDB" id="A0A914BEP1"/>
<keyword evidence="5 13" id="KW-1133">Transmembrane helix</keyword>
<dbReference type="RefSeq" id="XP_038074708.1">
    <property type="nucleotide sequence ID" value="XM_038218780.1"/>
</dbReference>
<reference evidence="14" key="1">
    <citation type="submission" date="2022-11" db="UniProtKB">
        <authorList>
            <consortium name="EnsemblMetazoa"/>
        </authorList>
    </citation>
    <scope>IDENTIFICATION</scope>
</reference>
<evidence type="ECO:0000256" key="13">
    <source>
        <dbReference type="SAM" id="Phobius"/>
    </source>
</evidence>
<dbReference type="GeneID" id="119742643"/>
<feature type="transmembrane region" description="Helical" evidence="13">
    <location>
        <begin position="126"/>
        <end position="145"/>
    </location>
</feature>
<dbReference type="GO" id="GO:0005886">
    <property type="term" value="C:plasma membrane"/>
    <property type="evidence" value="ECO:0007669"/>
    <property type="project" value="UniProtKB-SubCell"/>
</dbReference>
<name>A0A914BEP1_PATMI</name>
<dbReference type="PANTHER" id="PTHR20766:SF3">
    <property type="entry name" value="LARGE NEUTRAL AMINO ACIDS TRANSPORTER SMALL SUBUNIT 4-LIKE ISOFORM X1"/>
    <property type="match status" value="1"/>
</dbReference>
<comment type="catalytic activity">
    <reaction evidence="9">
        <text>L-methionine(in) = L-methionine(out)</text>
        <dbReference type="Rhea" id="RHEA:70939"/>
        <dbReference type="ChEBI" id="CHEBI:57844"/>
    </reaction>
</comment>
<feature type="transmembrane region" description="Helical" evidence="13">
    <location>
        <begin position="215"/>
        <end position="233"/>
    </location>
</feature>
<comment type="catalytic activity">
    <reaction evidence="11">
        <text>L-leucine(in) = L-leucine(out)</text>
        <dbReference type="Rhea" id="RHEA:73011"/>
        <dbReference type="ChEBI" id="CHEBI:57427"/>
    </reaction>
</comment>
<keyword evidence="3" id="KW-1003">Cell membrane</keyword>
<evidence type="ECO:0000256" key="6">
    <source>
        <dbReference type="ARBA" id="ARBA00023136"/>
    </source>
</evidence>
<feature type="transmembrane region" description="Helical" evidence="13">
    <location>
        <begin position="373"/>
        <end position="392"/>
    </location>
</feature>
<dbReference type="OMA" id="HWHILRT"/>
<evidence type="ECO:0000256" key="1">
    <source>
        <dbReference type="ARBA" id="ARBA00004651"/>
    </source>
</evidence>
<comment type="catalytic activity">
    <reaction evidence="8">
        <text>L-phenylalanine(in) = L-phenylalanine(out)</text>
        <dbReference type="Rhea" id="RHEA:27950"/>
        <dbReference type="ChEBI" id="CHEBI:58095"/>
    </reaction>
</comment>
<feature type="transmembrane region" description="Helical" evidence="13">
    <location>
        <begin position="12"/>
        <end position="33"/>
    </location>
</feature>
<sequence>MAPTLKTAERRRYWLVGTMVVENLFFSAVLLGWSSLLPVLLSEGFYSNVCTKDDMISDDNGNSTAQDSNNDTFGNASSTLSPFVNGYPRCAEQDGKLNLAFTVGSFLLSGLTFPIGLAMDKFGSRILRILGAVMFIVSCLLFGWATVETSWFLFPAVALNGVGGIMITFTSFQVANLFPSKRSTIMSFSIGSYASAAILFLILKIFYDLGIPRQYIFTGVAIATVFVIINCIINVPQEAIPDPEEAKFGMHWHILRTDHKVTGKQFYSIVSSVGRRLSVDEEKPPAIIPLSRKGSMIYSSQHNLELTLNLDKLKPKAKKSTKEKSLIGNVFTPLYLLSLVVMCITQLRLLFFIGSLQSMLEGITNFETETVNSYIYIFGILQLMCLVTSPLIGTVMDYKIKETLDTLKGKQRRKNSSKRSMSLGGKMGDDCVFSDETKDIVKMDRKTSLPDFSKPSIFGNFGRSKSFDNGHVPVVKGQEKGRLPSRGSSSSMKSRHSSTDSNGSDNIADPEKPPMSLKIRKLLNGAYAFGITNTLLMLFGVTVLIPSLKVQIISFILHTVIRGFIHSACCGLYAIVYPASQTGSLIGLQSLISACFTLFQYPIFMVIQGPLEGNPFYVNVVLFVMTVLNYGMPVYMVYYAKKLRRRQKTEAVSEDKQTLLSSRPSKSTLPVVPEDV</sequence>
<evidence type="ECO:0000313" key="15">
    <source>
        <dbReference type="Proteomes" id="UP000887568"/>
    </source>
</evidence>
<keyword evidence="7" id="KW-0325">Glycoprotein</keyword>
<accession>A0A914BEP1</accession>
<feature type="transmembrane region" description="Helical" evidence="13">
    <location>
        <begin position="184"/>
        <end position="203"/>
    </location>
</feature>
<protein>
    <submittedName>
        <fullName evidence="14">Uncharacterized protein</fullName>
    </submittedName>
</protein>
<dbReference type="SUPFAM" id="SSF103473">
    <property type="entry name" value="MFS general substrate transporter"/>
    <property type="match status" value="2"/>
</dbReference>
<comment type="similarity">
    <text evidence="2">Belongs to the SLC43A transporter (TC 2.A.1.44) family.</text>
</comment>
<evidence type="ECO:0000256" key="9">
    <source>
        <dbReference type="ARBA" id="ARBA00036530"/>
    </source>
</evidence>
<dbReference type="PANTHER" id="PTHR20766">
    <property type="entry name" value="LARGE NEUTRAL AMINO ACIDS TRANSPORTER SMALL SUBUNIT 4-LIKE ISOFORM X1"/>
    <property type="match status" value="1"/>
</dbReference>
<feature type="region of interest" description="Disordered" evidence="12">
    <location>
        <begin position="469"/>
        <end position="512"/>
    </location>
</feature>
<keyword evidence="15" id="KW-1185">Reference proteome</keyword>
<evidence type="ECO:0000256" key="5">
    <source>
        <dbReference type="ARBA" id="ARBA00022989"/>
    </source>
</evidence>
<evidence type="ECO:0000256" key="7">
    <source>
        <dbReference type="ARBA" id="ARBA00023180"/>
    </source>
</evidence>
<feature type="transmembrane region" description="Helical" evidence="13">
    <location>
        <begin position="99"/>
        <end position="119"/>
    </location>
</feature>
<feature type="region of interest" description="Disordered" evidence="12">
    <location>
        <begin position="654"/>
        <end position="676"/>
    </location>
</feature>
<evidence type="ECO:0000256" key="8">
    <source>
        <dbReference type="ARBA" id="ARBA00036466"/>
    </source>
</evidence>
<dbReference type="InterPro" id="IPR011701">
    <property type="entry name" value="MFS"/>
</dbReference>
<dbReference type="InterPro" id="IPR036259">
    <property type="entry name" value="MFS_trans_sf"/>
</dbReference>
<feature type="transmembrane region" description="Helical" evidence="13">
    <location>
        <begin position="583"/>
        <end position="604"/>
    </location>
</feature>
<dbReference type="OrthoDB" id="330047at2759"/>
<evidence type="ECO:0000256" key="10">
    <source>
        <dbReference type="ARBA" id="ARBA00036777"/>
    </source>
</evidence>
<evidence type="ECO:0000256" key="4">
    <source>
        <dbReference type="ARBA" id="ARBA00022692"/>
    </source>
</evidence>
<dbReference type="EnsemblMetazoa" id="XM_038218780.1">
    <property type="protein sequence ID" value="XP_038074708.1"/>
    <property type="gene ID" value="LOC119742643"/>
</dbReference>
<keyword evidence="4 13" id="KW-0812">Transmembrane</keyword>
<feature type="transmembrane region" description="Helical" evidence="13">
    <location>
        <begin position="522"/>
        <end position="546"/>
    </location>
</feature>
<evidence type="ECO:0000256" key="11">
    <source>
        <dbReference type="ARBA" id="ARBA00036887"/>
    </source>
</evidence>
<organism evidence="14 15">
    <name type="scientific">Patiria miniata</name>
    <name type="common">Bat star</name>
    <name type="synonym">Asterina miniata</name>
    <dbReference type="NCBI Taxonomy" id="46514"/>
    <lineage>
        <taxon>Eukaryota</taxon>
        <taxon>Metazoa</taxon>
        <taxon>Echinodermata</taxon>
        <taxon>Eleutherozoa</taxon>
        <taxon>Asterozoa</taxon>
        <taxon>Asteroidea</taxon>
        <taxon>Valvatacea</taxon>
        <taxon>Valvatida</taxon>
        <taxon>Asterinidae</taxon>
        <taxon>Patiria</taxon>
    </lineage>
</organism>
<comment type="subcellular location">
    <subcellularLocation>
        <location evidence="1">Cell membrane</location>
        <topology evidence="1">Multi-pass membrane protein</topology>
    </subcellularLocation>
</comment>
<evidence type="ECO:0000256" key="2">
    <source>
        <dbReference type="ARBA" id="ARBA00006595"/>
    </source>
</evidence>
<dbReference type="Gene3D" id="1.20.1250.20">
    <property type="entry name" value="MFS general substrate transporter like domains"/>
    <property type="match status" value="1"/>
</dbReference>
<dbReference type="CTD" id="124935"/>
<proteinExistence type="inferred from homology"/>
<evidence type="ECO:0000256" key="3">
    <source>
        <dbReference type="ARBA" id="ARBA00022475"/>
    </source>
</evidence>
<dbReference type="CDD" id="cd06174">
    <property type="entry name" value="MFS"/>
    <property type="match status" value="1"/>
</dbReference>
<keyword evidence="6 13" id="KW-0472">Membrane</keyword>
<dbReference type="GO" id="GO:0015175">
    <property type="term" value="F:neutral L-amino acid transmembrane transporter activity"/>
    <property type="evidence" value="ECO:0007669"/>
    <property type="project" value="TreeGrafter"/>
</dbReference>
<dbReference type="Proteomes" id="UP000887568">
    <property type="component" value="Unplaced"/>
</dbReference>
<comment type="catalytic activity">
    <reaction evidence="10">
        <text>L-isoleucine(in) = L-isoleucine(out)</text>
        <dbReference type="Rhea" id="RHEA:70943"/>
        <dbReference type="ChEBI" id="CHEBI:58045"/>
    </reaction>
</comment>
<feature type="transmembrane region" description="Helical" evidence="13">
    <location>
        <begin position="326"/>
        <end position="353"/>
    </location>
</feature>
<dbReference type="GO" id="GO:0015179">
    <property type="term" value="F:L-amino acid transmembrane transporter activity"/>
    <property type="evidence" value="ECO:0007669"/>
    <property type="project" value="TreeGrafter"/>
</dbReference>
<evidence type="ECO:0000313" key="14">
    <source>
        <dbReference type="EnsemblMetazoa" id="XP_038074708.1"/>
    </source>
</evidence>